<keyword evidence="4" id="KW-0413">Isomerase</keyword>
<dbReference type="InterPro" id="IPR015890">
    <property type="entry name" value="Chorismate_C"/>
</dbReference>
<dbReference type="PANTHER" id="PTHR42839:SF2">
    <property type="entry name" value="ISOCHORISMATE SYNTHASE ENTC"/>
    <property type="match status" value="1"/>
</dbReference>
<proteinExistence type="inferred from homology"/>
<evidence type="ECO:0000256" key="4">
    <source>
        <dbReference type="ARBA" id="ARBA00023235"/>
    </source>
</evidence>
<dbReference type="OrthoDB" id="9806579at2"/>
<protein>
    <recommendedName>
        <fullName evidence="3">isochorismate synthase</fullName>
        <ecNumber evidence="3">5.4.4.2</ecNumber>
    </recommendedName>
    <alternativeName>
        <fullName evidence="5">Isochorismate mutase</fullName>
    </alternativeName>
</protein>
<evidence type="ECO:0000313" key="9">
    <source>
        <dbReference type="Proteomes" id="UP000192656"/>
    </source>
</evidence>
<organism evidence="8 9">
    <name type="scientific">Fulvimarina manganoxydans</name>
    <dbReference type="NCBI Taxonomy" id="937218"/>
    <lineage>
        <taxon>Bacteria</taxon>
        <taxon>Pseudomonadati</taxon>
        <taxon>Pseudomonadota</taxon>
        <taxon>Alphaproteobacteria</taxon>
        <taxon>Hyphomicrobiales</taxon>
        <taxon>Aurantimonadaceae</taxon>
        <taxon>Fulvimarina</taxon>
    </lineage>
</organism>
<feature type="region of interest" description="Disordered" evidence="6">
    <location>
        <begin position="1"/>
        <end position="20"/>
    </location>
</feature>
<name>A0A1W2ARF0_9HYPH</name>
<dbReference type="Gene3D" id="3.60.120.10">
    <property type="entry name" value="Anthranilate synthase"/>
    <property type="match status" value="1"/>
</dbReference>
<dbReference type="PANTHER" id="PTHR42839">
    <property type="entry name" value="ISOCHORISMATE SYNTHASE ENTC"/>
    <property type="match status" value="1"/>
</dbReference>
<reference evidence="8 9" key="1">
    <citation type="submission" date="2017-04" db="EMBL/GenBank/DDBJ databases">
        <authorList>
            <person name="Afonso C.L."/>
            <person name="Miller P.J."/>
            <person name="Scott M.A."/>
            <person name="Spackman E."/>
            <person name="Goraichik I."/>
            <person name="Dimitrov K.M."/>
            <person name="Suarez D.L."/>
            <person name="Swayne D.E."/>
        </authorList>
    </citation>
    <scope>NUCLEOTIDE SEQUENCE [LARGE SCALE GENOMIC DNA]</scope>
    <source>
        <strain evidence="8 9">CGMCC 1.10972</strain>
    </source>
</reference>
<dbReference type="GO" id="GO:0008909">
    <property type="term" value="F:isochorismate synthase activity"/>
    <property type="evidence" value="ECO:0007669"/>
    <property type="project" value="UniProtKB-EC"/>
</dbReference>
<gene>
    <name evidence="8" type="ORF">SAMN06297251_10531</name>
</gene>
<evidence type="ECO:0000256" key="3">
    <source>
        <dbReference type="ARBA" id="ARBA00012824"/>
    </source>
</evidence>
<dbReference type="GO" id="GO:0009697">
    <property type="term" value="P:salicylic acid biosynthetic process"/>
    <property type="evidence" value="ECO:0007669"/>
    <property type="project" value="TreeGrafter"/>
</dbReference>
<evidence type="ECO:0000313" key="8">
    <source>
        <dbReference type="EMBL" id="SMC63273.1"/>
    </source>
</evidence>
<dbReference type="SUPFAM" id="SSF56322">
    <property type="entry name" value="ADC synthase"/>
    <property type="match status" value="1"/>
</dbReference>
<dbReference type="STRING" id="937218.SAMN06297251_10531"/>
<comment type="catalytic activity">
    <reaction evidence="1">
        <text>chorismate = isochorismate</text>
        <dbReference type="Rhea" id="RHEA:18985"/>
        <dbReference type="ChEBI" id="CHEBI:29748"/>
        <dbReference type="ChEBI" id="CHEBI:29780"/>
        <dbReference type="EC" id="5.4.4.2"/>
    </reaction>
</comment>
<dbReference type="EC" id="5.4.4.2" evidence="3"/>
<dbReference type="Proteomes" id="UP000192656">
    <property type="component" value="Unassembled WGS sequence"/>
</dbReference>
<dbReference type="Pfam" id="PF00425">
    <property type="entry name" value="Chorismate_bind"/>
    <property type="match status" value="1"/>
</dbReference>
<feature type="region of interest" description="Disordered" evidence="6">
    <location>
        <begin position="100"/>
        <end position="126"/>
    </location>
</feature>
<accession>A0A1W2ARF0</accession>
<dbReference type="AlphaFoldDB" id="A0A1W2ARF0"/>
<feature type="domain" description="Chorismate-utilising enzyme C-terminal" evidence="7">
    <location>
        <begin position="124"/>
        <end position="380"/>
    </location>
</feature>
<dbReference type="RefSeq" id="WP_084409472.1">
    <property type="nucleotide sequence ID" value="NZ_FWXR01000005.1"/>
</dbReference>
<keyword evidence="9" id="KW-1185">Reference proteome</keyword>
<evidence type="ECO:0000259" key="7">
    <source>
        <dbReference type="Pfam" id="PF00425"/>
    </source>
</evidence>
<sequence>MSVASKTLVPAPARHPAAPGFALTTGGRRLIARGLGSRVLTPAAGGEHPDSTFQSAVRDAFAQAHAAGQDRPILVGAIPFDLSQPSSLYVPAEYEWQDIGEDTSPDHEAPPVPALLSQSSQPSEADYQRMVEQALSQFGRSPLRKVVLSVIRELRFDGPIDVDALAARLKRLNATGYHYRVPLPGGGDLVGVTPELLLRKRGDAIETNPLAGSARRDPADPLQDKAIGAALERSKKDLYEHRLVVEAIGAALAPHCRELDIPAGPSLIQTAKLWHLSTRIAGRVTDPSMNALQLACLLHPTPAVCGHPRQEAVNLLRFVERFDRGPFAGMVGWCDESGDGEWLVTLRCGVVDRDRVRLFAGAGIVEGSEPAKEWSEIETKLSTMLTAFGLDDGNRPERP</sequence>
<evidence type="ECO:0000256" key="1">
    <source>
        <dbReference type="ARBA" id="ARBA00000799"/>
    </source>
</evidence>
<dbReference type="NCBIfam" id="TIGR00543">
    <property type="entry name" value="isochor_syn"/>
    <property type="match status" value="1"/>
</dbReference>
<dbReference type="InterPro" id="IPR005801">
    <property type="entry name" value="ADC_synthase"/>
</dbReference>
<dbReference type="InterPro" id="IPR004561">
    <property type="entry name" value="IsoChor_synthase"/>
</dbReference>
<evidence type="ECO:0000256" key="6">
    <source>
        <dbReference type="SAM" id="MobiDB-lite"/>
    </source>
</evidence>
<evidence type="ECO:0000256" key="2">
    <source>
        <dbReference type="ARBA" id="ARBA00005297"/>
    </source>
</evidence>
<comment type="similarity">
    <text evidence="2">Belongs to the isochorismate synthase family.</text>
</comment>
<dbReference type="EMBL" id="FWXR01000005">
    <property type="protein sequence ID" value="SMC63273.1"/>
    <property type="molecule type" value="Genomic_DNA"/>
</dbReference>
<evidence type="ECO:0000256" key="5">
    <source>
        <dbReference type="ARBA" id="ARBA00041564"/>
    </source>
</evidence>